<dbReference type="AlphaFoldDB" id="A0AAU8K178"/>
<dbReference type="RefSeq" id="WP_354642777.1">
    <property type="nucleotide sequence ID" value="NZ_CP159872.1"/>
</dbReference>
<dbReference type="SUPFAM" id="SSF46689">
    <property type="entry name" value="Homeodomain-like"/>
    <property type="match status" value="1"/>
</dbReference>
<feature type="domain" description="Tetracyclin repressor-like C-terminal group 31" evidence="1">
    <location>
        <begin position="79"/>
        <end position="189"/>
    </location>
</feature>
<reference evidence="2" key="1">
    <citation type="submission" date="2024-06" db="EMBL/GenBank/DDBJ databases">
        <title>The genome sequences of Kitasatospora sp. strain HUAS MG31.</title>
        <authorList>
            <person name="Mo P."/>
        </authorList>
    </citation>
    <scope>NUCLEOTIDE SEQUENCE</scope>
    <source>
        <strain evidence="2">HUAS MG31</strain>
    </source>
</reference>
<evidence type="ECO:0000313" key="2">
    <source>
        <dbReference type="EMBL" id="XCM81848.1"/>
    </source>
</evidence>
<evidence type="ECO:0000259" key="1">
    <source>
        <dbReference type="Pfam" id="PF17940"/>
    </source>
</evidence>
<dbReference type="EMBL" id="CP159872">
    <property type="protein sequence ID" value="XCM81848.1"/>
    <property type="molecule type" value="Genomic_DNA"/>
</dbReference>
<dbReference type="Pfam" id="PF17940">
    <property type="entry name" value="TetR_C_31"/>
    <property type="match status" value="1"/>
</dbReference>
<accession>A0AAU8K178</accession>
<gene>
    <name evidence="2" type="ORF">ABWK59_24565</name>
</gene>
<sequence length="195" mass="19985">MSTPRAALIADTAIALIAERGLRGLTHRAVDEAAGLPPGSTSNLARTRAALLEAALRRIADLEGAGYVPPAAGPAGPAREQLTEALAAGVYGALTTGRTLTLARFELALEATRRPELRTVYDRLGGGFVAVAADLLARAGSADPAGDARRLIRWCEGVIFHAAAGAGHAQPPSEADLRTDAARYLDALLGCAGAD</sequence>
<dbReference type="Gene3D" id="1.10.357.10">
    <property type="entry name" value="Tetracycline Repressor, domain 2"/>
    <property type="match status" value="1"/>
</dbReference>
<dbReference type="InterPro" id="IPR009057">
    <property type="entry name" value="Homeodomain-like_sf"/>
</dbReference>
<dbReference type="KEGG" id="kcm:ABWK59_24565"/>
<proteinExistence type="predicted"/>
<protein>
    <submittedName>
        <fullName evidence="2">TetR/AcrR family transcriptional regulator</fullName>
    </submittedName>
</protein>
<dbReference type="InterPro" id="IPR041583">
    <property type="entry name" value="TetR_C_31"/>
</dbReference>
<organism evidence="2">
    <name type="scientific">Kitasatospora camelliae</name>
    <dbReference type="NCBI Taxonomy" id="3156397"/>
    <lineage>
        <taxon>Bacteria</taxon>
        <taxon>Bacillati</taxon>
        <taxon>Actinomycetota</taxon>
        <taxon>Actinomycetes</taxon>
        <taxon>Kitasatosporales</taxon>
        <taxon>Streptomycetaceae</taxon>
        <taxon>Kitasatospora</taxon>
    </lineage>
</organism>
<name>A0AAU8K178_9ACTN</name>